<accession>A0A095UXL1</accession>
<keyword evidence="2" id="KW-1185">Reference proteome</keyword>
<reference evidence="1 2" key="1">
    <citation type="submission" date="2014-09" db="EMBL/GenBank/DDBJ databases">
        <title>Whole Genome Shotgun of Flavobacterium aquatile LMG 4008.</title>
        <authorList>
            <person name="Gale A.N."/>
            <person name="Pipes S.E."/>
            <person name="Newman J.D."/>
        </authorList>
    </citation>
    <scope>NUCLEOTIDE SEQUENCE [LARGE SCALE GENOMIC DNA]</scope>
    <source>
        <strain evidence="1 2">LMG 4008</strain>
    </source>
</reference>
<dbReference type="PROSITE" id="PS51257">
    <property type="entry name" value="PROKAR_LIPOPROTEIN"/>
    <property type="match status" value="1"/>
</dbReference>
<dbReference type="Proteomes" id="UP000029554">
    <property type="component" value="Unassembled WGS sequence"/>
</dbReference>
<gene>
    <name evidence="1" type="ORF">LG45_13975</name>
</gene>
<comment type="caution">
    <text evidence="1">The sequence shown here is derived from an EMBL/GenBank/DDBJ whole genome shotgun (WGS) entry which is preliminary data.</text>
</comment>
<name>A0A095UXL1_9FLAO</name>
<dbReference type="AlphaFoldDB" id="A0A095UXL1"/>
<dbReference type="eggNOG" id="COG3015">
    <property type="taxonomic scope" value="Bacteria"/>
</dbReference>
<protein>
    <recommendedName>
        <fullName evidence="3">Copper resistance protein NlpE</fullName>
    </recommendedName>
</protein>
<dbReference type="OrthoDB" id="5348860at2"/>
<dbReference type="Pfam" id="PF04170">
    <property type="entry name" value="NlpE"/>
    <property type="match status" value="1"/>
</dbReference>
<dbReference type="STRING" id="1453498.LG45_13975"/>
<dbReference type="Gene3D" id="2.40.128.640">
    <property type="match status" value="1"/>
</dbReference>
<proteinExistence type="predicted"/>
<dbReference type="InterPro" id="IPR007298">
    <property type="entry name" value="Cu-R_lipoprotein_NlpE"/>
</dbReference>
<organism evidence="1 2">
    <name type="scientific">Flavobacterium aquatile LMG 4008 = ATCC 11947</name>
    <dbReference type="NCBI Taxonomy" id="1453498"/>
    <lineage>
        <taxon>Bacteria</taxon>
        <taxon>Pseudomonadati</taxon>
        <taxon>Bacteroidota</taxon>
        <taxon>Flavobacteriia</taxon>
        <taxon>Flavobacteriales</taxon>
        <taxon>Flavobacteriaceae</taxon>
        <taxon>Flavobacterium</taxon>
    </lineage>
</organism>
<dbReference type="EMBL" id="JRHH01000005">
    <property type="protein sequence ID" value="KGD67320.1"/>
    <property type="molecule type" value="Genomic_DNA"/>
</dbReference>
<evidence type="ECO:0000313" key="1">
    <source>
        <dbReference type="EMBL" id="KGD67320.1"/>
    </source>
</evidence>
<evidence type="ECO:0008006" key="3">
    <source>
        <dbReference type="Google" id="ProtNLM"/>
    </source>
</evidence>
<sequence length="157" mass="17344">MKNKILILAFSTLLITSCNKKVDDTKIETTTAETEIKTDSTIAVGDNSQNSLDWNGTYKGTIPCADCEGIAMEITLNKDLTFTSKSVYLGKEKNEFNENGAFSWNKEGSGITTISQNKTTAMYKVGENKLIRLNSEGKENSDSKMADMYVLNKEISN</sequence>
<evidence type="ECO:0000313" key="2">
    <source>
        <dbReference type="Proteomes" id="UP000029554"/>
    </source>
</evidence>
<dbReference type="RefSeq" id="WP_035128443.1">
    <property type="nucleotide sequence ID" value="NZ_JRHH01000005.1"/>
</dbReference>